<reference evidence="2" key="1">
    <citation type="submission" date="2023-10" db="EMBL/GenBank/DDBJ databases">
        <authorList>
            <person name="Chen Y."/>
            <person name="Shah S."/>
            <person name="Dougan E. K."/>
            <person name="Thang M."/>
            <person name="Chan C."/>
        </authorList>
    </citation>
    <scope>NUCLEOTIDE SEQUENCE [LARGE SCALE GENOMIC DNA]</scope>
</reference>
<feature type="region of interest" description="Disordered" evidence="1">
    <location>
        <begin position="1"/>
        <end position="32"/>
    </location>
</feature>
<evidence type="ECO:0008006" key="4">
    <source>
        <dbReference type="Google" id="ProtNLM"/>
    </source>
</evidence>
<dbReference type="EMBL" id="CAUYUJ010015932">
    <property type="protein sequence ID" value="CAK0859780.1"/>
    <property type="molecule type" value="Genomic_DNA"/>
</dbReference>
<accession>A0ABN9UJA3</accession>
<feature type="region of interest" description="Disordered" evidence="1">
    <location>
        <begin position="44"/>
        <end position="102"/>
    </location>
</feature>
<comment type="caution">
    <text evidence="2">The sequence shown here is derived from an EMBL/GenBank/DDBJ whole genome shotgun (WGS) entry which is preliminary data.</text>
</comment>
<protein>
    <recommendedName>
        <fullName evidence="4">Ribosome biogenesis protein NOP53</fullName>
    </recommendedName>
</protein>
<proteinExistence type="predicted"/>
<gene>
    <name evidence="2" type="ORF">PCOR1329_LOCUS49029</name>
</gene>
<feature type="compositionally biased region" description="Basic residues" evidence="1">
    <location>
        <begin position="44"/>
        <end position="56"/>
    </location>
</feature>
<evidence type="ECO:0000313" key="3">
    <source>
        <dbReference type="Proteomes" id="UP001189429"/>
    </source>
</evidence>
<name>A0ABN9UJA3_9DINO</name>
<keyword evidence="3" id="KW-1185">Reference proteome</keyword>
<organism evidence="2 3">
    <name type="scientific">Prorocentrum cordatum</name>
    <dbReference type="NCBI Taxonomy" id="2364126"/>
    <lineage>
        <taxon>Eukaryota</taxon>
        <taxon>Sar</taxon>
        <taxon>Alveolata</taxon>
        <taxon>Dinophyceae</taxon>
        <taxon>Prorocentrales</taxon>
        <taxon>Prorocentraceae</taxon>
        <taxon>Prorocentrum</taxon>
    </lineage>
</organism>
<evidence type="ECO:0000313" key="2">
    <source>
        <dbReference type="EMBL" id="CAK0859780.1"/>
    </source>
</evidence>
<feature type="compositionally biased region" description="Low complexity" evidence="1">
    <location>
        <begin position="57"/>
        <end position="67"/>
    </location>
</feature>
<evidence type="ECO:0000256" key="1">
    <source>
        <dbReference type="SAM" id="MobiDB-lite"/>
    </source>
</evidence>
<dbReference type="Proteomes" id="UP001189429">
    <property type="component" value="Unassembled WGS sequence"/>
</dbReference>
<sequence length="166" mass="17762">MAAGAARKLRPRRAGLEVRPRGPAKRAAGASGDGDVVMAAAGRKVRKSIGKRKRGQAKAAPAAAAAPESRRARQRRMAALGVERAAAAKEAPDQLQQRQAAEWKEMKAEVARLKKERHGLPKKGGKELRAAANQKVRQLWDDMKIRHEAERVSAGLPPQPPAGAAP</sequence>